<dbReference type="SUPFAM" id="SSF47819">
    <property type="entry name" value="HRDC-like"/>
    <property type="match status" value="1"/>
</dbReference>
<evidence type="ECO:0000256" key="5">
    <source>
        <dbReference type="ARBA" id="ARBA00022840"/>
    </source>
</evidence>
<evidence type="ECO:0000256" key="10">
    <source>
        <dbReference type="PROSITE-ProRule" id="PRU00560"/>
    </source>
</evidence>
<evidence type="ECO:0000256" key="1">
    <source>
        <dbReference type="ARBA" id="ARBA00009922"/>
    </source>
</evidence>
<feature type="domain" description="UvrD-like helicase ATP-binding" evidence="12">
    <location>
        <begin position="11"/>
        <end position="291"/>
    </location>
</feature>
<dbReference type="GO" id="GO:0003677">
    <property type="term" value="F:DNA binding"/>
    <property type="evidence" value="ECO:0007669"/>
    <property type="project" value="InterPro"/>
</dbReference>
<sequence>MQETTAESVLDGLDAEQREAASTLAGPLCILAGAGTGKTRAITHRIAYGVRAGVFDPHRVLAVTFTARAAAEMRSRLTSLGAPGVQARTFHAAALRQLQYFWPVAIGGTMPEIVDHKVRLLTEAAKRLHITTDRASLRDLAAEIEWAKVSTLTPDSYLDSAAERAEPGGVDHRTFAKLYQSYEDVKLDRHLIDFEDVLLLIVGILEDDERVAARVREQYRHFFVDEYQDVSPLQQRLLDLWLGGREEICVVGDAAQTIYSFTGATPDYLLGFTRKYPDASVVKLVRDYRSTPEVVSLANTLLQERVEEQASLERRHRLHLDSLSRAAGALTSSADSTGPREAPPRWPTPLQLISQRAAGPAPQLTQHADDVAEAAWVAARITELQESGVPLSEMAVLYRTNGQSQTYEQALTEAGLSYQLRGSERFFSRREVREALAALRTSSLVDEAGDDVGKTVRDILSAHGWKPEAPAVTGAVRERWESMAALVSLADELSAQRPGFTMRDLLTELSERSAAQHAPTVEGVTLASLHSAKGLEWDAVFLVGLCEGLLPISFASTQRELDEERRLLYVGITRARTHLSLSSAASRHSGGRGKRAPSRFLRPLRRCLGMEENAGRPIAPSAGQRSPNAWSRHRKTVTCAGCGAVLTNAQEVVRRRCADCPPRYDAADYESLRHWRQHYSEELGVPAFIVVTDATLEAIAETKPATDKELLAIPGIGKRKLESHGDKLKQALAGLSSPPS</sequence>
<evidence type="ECO:0000256" key="6">
    <source>
        <dbReference type="ARBA" id="ARBA00023235"/>
    </source>
</evidence>
<dbReference type="PANTHER" id="PTHR11070:SF69">
    <property type="entry name" value="ATP-DEPENDENT DNA HELICASE UVRD2"/>
    <property type="match status" value="1"/>
</dbReference>
<keyword evidence="4 10" id="KW-0347">Helicase</keyword>
<dbReference type="EMBL" id="DXGD01000199">
    <property type="protein sequence ID" value="HIW99580.1"/>
    <property type="molecule type" value="Genomic_DNA"/>
</dbReference>
<dbReference type="GO" id="GO:0000725">
    <property type="term" value="P:recombinational repair"/>
    <property type="evidence" value="ECO:0007669"/>
    <property type="project" value="TreeGrafter"/>
</dbReference>
<keyword evidence="5 10" id="KW-0067">ATP-binding</keyword>
<feature type="binding site" evidence="10">
    <location>
        <begin position="32"/>
        <end position="39"/>
    </location>
    <ligand>
        <name>ATP</name>
        <dbReference type="ChEBI" id="CHEBI:30616"/>
    </ligand>
</feature>
<dbReference type="SUPFAM" id="SSF52540">
    <property type="entry name" value="P-loop containing nucleoside triphosphate hydrolases"/>
    <property type="match status" value="1"/>
</dbReference>
<evidence type="ECO:0000256" key="8">
    <source>
        <dbReference type="ARBA" id="ARBA00034808"/>
    </source>
</evidence>
<dbReference type="InterPro" id="IPR000212">
    <property type="entry name" value="DNA_helicase_UvrD/REP"/>
</dbReference>
<reference evidence="14" key="2">
    <citation type="submission" date="2021-04" db="EMBL/GenBank/DDBJ databases">
        <authorList>
            <person name="Gilroy R."/>
        </authorList>
    </citation>
    <scope>NUCLEOTIDE SEQUENCE</scope>
    <source>
        <strain evidence="14">ChiHejej3B27-3195</strain>
    </source>
</reference>
<dbReference type="Gene3D" id="1.10.486.10">
    <property type="entry name" value="PCRA, domain 4"/>
    <property type="match status" value="2"/>
</dbReference>
<dbReference type="PROSITE" id="PS50967">
    <property type="entry name" value="HRDC"/>
    <property type="match status" value="1"/>
</dbReference>
<feature type="domain" description="HRDC" evidence="11">
    <location>
        <begin position="662"/>
        <end position="740"/>
    </location>
</feature>
<dbReference type="AlphaFoldDB" id="A0A9D1USJ7"/>
<accession>A0A9D1USJ7</accession>
<dbReference type="InterPro" id="IPR010997">
    <property type="entry name" value="HRDC-like_sf"/>
</dbReference>
<evidence type="ECO:0000313" key="14">
    <source>
        <dbReference type="EMBL" id="HIW99580.1"/>
    </source>
</evidence>
<dbReference type="PROSITE" id="PS51198">
    <property type="entry name" value="UVRD_HELICASE_ATP_BIND"/>
    <property type="match status" value="1"/>
</dbReference>
<dbReference type="Gene3D" id="3.40.50.300">
    <property type="entry name" value="P-loop containing nucleotide triphosphate hydrolases"/>
    <property type="match status" value="3"/>
</dbReference>
<evidence type="ECO:0000256" key="7">
    <source>
        <dbReference type="ARBA" id="ARBA00034617"/>
    </source>
</evidence>
<dbReference type="Pfam" id="PF00570">
    <property type="entry name" value="HRDC"/>
    <property type="match status" value="1"/>
</dbReference>
<evidence type="ECO:0000256" key="9">
    <source>
        <dbReference type="ARBA" id="ARBA00048988"/>
    </source>
</evidence>
<dbReference type="GO" id="GO:0005829">
    <property type="term" value="C:cytosol"/>
    <property type="evidence" value="ECO:0007669"/>
    <property type="project" value="TreeGrafter"/>
</dbReference>
<comment type="similarity">
    <text evidence="1">Belongs to the helicase family. UvrD subfamily.</text>
</comment>
<evidence type="ECO:0000259" key="11">
    <source>
        <dbReference type="PROSITE" id="PS50967"/>
    </source>
</evidence>
<dbReference type="CDD" id="cd17932">
    <property type="entry name" value="DEXQc_UvrD"/>
    <property type="match status" value="1"/>
</dbReference>
<dbReference type="GO" id="GO:0043138">
    <property type="term" value="F:3'-5' DNA helicase activity"/>
    <property type="evidence" value="ECO:0007669"/>
    <property type="project" value="UniProtKB-EC"/>
</dbReference>
<dbReference type="InterPro" id="IPR014017">
    <property type="entry name" value="DNA_helicase_UvrD-like_C"/>
</dbReference>
<keyword evidence="6" id="KW-0413">Isomerase</keyword>
<dbReference type="FunFam" id="3.40.50.300:FF:001181">
    <property type="entry name" value="DNA helicase"/>
    <property type="match status" value="1"/>
</dbReference>
<dbReference type="Gene3D" id="1.10.150.80">
    <property type="entry name" value="HRDC domain"/>
    <property type="match status" value="1"/>
</dbReference>
<feature type="domain" description="UvrD-like helicase C-terminal" evidence="13">
    <location>
        <begin position="331"/>
        <end position="577"/>
    </location>
</feature>
<evidence type="ECO:0000256" key="2">
    <source>
        <dbReference type="ARBA" id="ARBA00022741"/>
    </source>
</evidence>
<gene>
    <name evidence="14" type="ORF">H9871_05500</name>
</gene>
<organism evidence="14 15">
    <name type="scientific">Candidatus Nesterenkonia stercoripullorum</name>
    <dbReference type="NCBI Taxonomy" id="2838701"/>
    <lineage>
        <taxon>Bacteria</taxon>
        <taxon>Bacillati</taxon>
        <taxon>Actinomycetota</taxon>
        <taxon>Actinomycetes</taxon>
        <taxon>Micrococcales</taxon>
        <taxon>Micrococcaceae</taxon>
        <taxon>Nesterenkonia</taxon>
    </lineage>
</organism>
<proteinExistence type="inferred from homology"/>
<keyword evidence="3 10" id="KW-0378">Hydrolase</keyword>
<dbReference type="Proteomes" id="UP000824151">
    <property type="component" value="Unassembled WGS sequence"/>
</dbReference>
<keyword evidence="2 10" id="KW-0547">Nucleotide-binding</keyword>
<dbReference type="GO" id="GO:0005524">
    <property type="term" value="F:ATP binding"/>
    <property type="evidence" value="ECO:0007669"/>
    <property type="project" value="UniProtKB-UniRule"/>
</dbReference>
<evidence type="ECO:0000313" key="15">
    <source>
        <dbReference type="Proteomes" id="UP000824151"/>
    </source>
</evidence>
<dbReference type="EC" id="5.6.2.4" evidence="8"/>
<dbReference type="InterPro" id="IPR027417">
    <property type="entry name" value="P-loop_NTPase"/>
</dbReference>
<comment type="catalytic activity">
    <reaction evidence="9">
        <text>ATP + H2O = ADP + phosphate + H(+)</text>
        <dbReference type="Rhea" id="RHEA:13065"/>
        <dbReference type="ChEBI" id="CHEBI:15377"/>
        <dbReference type="ChEBI" id="CHEBI:15378"/>
        <dbReference type="ChEBI" id="CHEBI:30616"/>
        <dbReference type="ChEBI" id="CHEBI:43474"/>
        <dbReference type="ChEBI" id="CHEBI:456216"/>
        <dbReference type="EC" id="5.6.2.4"/>
    </reaction>
</comment>
<dbReference type="GO" id="GO:0016787">
    <property type="term" value="F:hydrolase activity"/>
    <property type="evidence" value="ECO:0007669"/>
    <property type="project" value="UniProtKB-UniRule"/>
</dbReference>
<evidence type="ECO:0000259" key="13">
    <source>
        <dbReference type="PROSITE" id="PS51217"/>
    </source>
</evidence>
<dbReference type="Pfam" id="PF00580">
    <property type="entry name" value="UvrD-helicase"/>
    <property type="match status" value="1"/>
</dbReference>
<reference evidence="14" key="1">
    <citation type="journal article" date="2021" name="PeerJ">
        <title>Extensive microbial diversity within the chicken gut microbiome revealed by metagenomics and culture.</title>
        <authorList>
            <person name="Gilroy R."/>
            <person name="Ravi A."/>
            <person name="Getino M."/>
            <person name="Pursley I."/>
            <person name="Horton D.L."/>
            <person name="Alikhan N.F."/>
            <person name="Baker D."/>
            <person name="Gharbi K."/>
            <person name="Hall N."/>
            <person name="Watson M."/>
            <person name="Adriaenssens E.M."/>
            <person name="Foster-Nyarko E."/>
            <person name="Jarju S."/>
            <person name="Secka A."/>
            <person name="Antonio M."/>
            <person name="Oren A."/>
            <person name="Chaudhuri R.R."/>
            <person name="La Ragione R."/>
            <person name="Hildebrand F."/>
            <person name="Pallen M.J."/>
        </authorList>
    </citation>
    <scope>NUCLEOTIDE SEQUENCE</scope>
    <source>
        <strain evidence="14">ChiHejej3B27-3195</strain>
    </source>
</reference>
<evidence type="ECO:0000259" key="12">
    <source>
        <dbReference type="PROSITE" id="PS51198"/>
    </source>
</evidence>
<dbReference type="InterPro" id="IPR044876">
    <property type="entry name" value="HRDC_dom_sf"/>
</dbReference>
<evidence type="ECO:0000256" key="3">
    <source>
        <dbReference type="ARBA" id="ARBA00022801"/>
    </source>
</evidence>
<comment type="caution">
    <text evidence="14">The sequence shown here is derived from an EMBL/GenBank/DDBJ whole genome shotgun (WGS) entry which is preliminary data.</text>
</comment>
<dbReference type="InterPro" id="IPR013986">
    <property type="entry name" value="DExx_box_DNA_helicase_dom_sf"/>
</dbReference>
<dbReference type="CDD" id="cd18807">
    <property type="entry name" value="SF1_C_UvrD"/>
    <property type="match status" value="1"/>
</dbReference>
<protein>
    <recommendedName>
        <fullName evidence="8">DNA 3'-5' helicase</fullName>
        <ecNumber evidence="8">5.6.2.4</ecNumber>
    </recommendedName>
</protein>
<dbReference type="Pfam" id="PF13361">
    <property type="entry name" value="UvrD_C"/>
    <property type="match status" value="2"/>
</dbReference>
<dbReference type="PANTHER" id="PTHR11070">
    <property type="entry name" value="UVRD / RECB / PCRA DNA HELICASE FAMILY MEMBER"/>
    <property type="match status" value="1"/>
</dbReference>
<dbReference type="Gene3D" id="1.10.10.160">
    <property type="match status" value="1"/>
</dbReference>
<dbReference type="SMART" id="SM00341">
    <property type="entry name" value="HRDC"/>
    <property type="match status" value="1"/>
</dbReference>
<dbReference type="InterPro" id="IPR014016">
    <property type="entry name" value="UvrD-like_ATP-bd"/>
</dbReference>
<dbReference type="GO" id="GO:0033202">
    <property type="term" value="C:DNA helicase complex"/>
    <property type="evidence" value="ECO:0007669"/>
    <property type="project" value="TreeGrafter"/>
</dbReference>
<dbReference type="PROSITE" id="PS51217">
    <property type="entry name" value="UVRD_HELICASE_CTER"/>
    <property type="match status" value="1"/>
</dbReference>
<evidence type="ECO:0000256" key="4">
    <source>
        <dbReference type="ARBA" id="ARBA00022806"/>
    </source>
</evidence>
<comment type="catalytic activity">
    <reaction evidence="7">
        <text>Couples ATP hydrolysis with the unwinding of duplex DNA by translocating in the 3'-5' direction.</text>
        <dbReference type="EC" id="5.6.2.4"/>
    </reaction>
</comment>
<name>A0A9D1USJ7_9MICC</name>
<dbReference type="InterPro" id="IPR002121">
    <property type="entry name" value="HRDC_dom"/>
</dbReference>